<dbReference type="EMBL" id="JBHTIU010000065">
    <property type="protein sequence ID" value="MFD0870909.1"/>
    <property type="molecule type" value="Genomic_DNA"/>
</dbReference>
<dbReference type="PANTHER" id="PTHR34220:SF7">
    <property type="entry name" value="SENSOR HISTIDINE KINASE YPDA"/>
    <property type="match status" value="1"/>
</dbReference>
<dbReference type="Gene3D" id="3.30.565.10">
    <property type="entry name" value="Histidine kinase-like ATPase, C-terminal domain"/>
    <property type="match status" value="1"/>
</dbReference>
<evidence type="ECO:0000256" key="3">
    <source>
        <dbReference type="ARBA" id="ARBA00022553"/>
    </source>
</evidence>
<keyword evidence="4 9" id="KW-0808">Transferase</keyword>
<protein>
    <submittedName>
        <fullName evidence="9">Sensor histidine kinase</fullName>
        <ecNumber evidence="9">2.7.13.3</ecNumber>
    </submittedName>
</protein>
<reference evidence="10" key="1">
    <citation type="journal article" date="2019" name="Int. J. Syst. Evol. Microbiol.">
        <title>The Global Catalogue of Microorganisms (GCM) 10K type strain sequencing project: providing services to taxonomists for standard genome sequencing and annotation.</title>
        <authorList>
            <consortium name="The Broad Institute Genomics Platform"/>
            <consortium name="The Broad Institute Genome Sequencing Center for Infectious Disease"/>
            <person name="Wu L."/>
            <person name="Ma J."/>
        </authorList>
    </citation>
    <scope>NUCLEOTIDE SEQUENCE [LARGE SCALE GENOMIC DNA]</scope>
    <source>
        <strain evidence="10">CCUG 57263</strain>
    </source>
</reference>
<dbReference type="Pfam" id="PF00672">
    <property type="entry name" value="HAMP"/>
    <property type="match status" value="1"/>
</dbReference>
<evidence type="ECO:0000256" key="4">
    <source>
        <dbReference type="ARBA" id="ARBA00022679"/>
    </source>
</evidence>
<dbReference type="SMART" id="SM00304">
    <property type="entry name" value="HAMP"/>
    <property type="match status" value="1"/>
</dbReference>
<dbReference type="InterPro" id="IPR050640">
    <property type="entry name" value="Bact_2-comp_sensor_kinase"/>
</dbReference>
<dbReference type="InterPro" id="IPR003660">
    <property type="entry name" value="HAMP_dom"/>
</dbReference>
<dbReference type="EC" id="2.7.13.3" evidence="9"/>
<dbReference type="SUPFAM" id="SSF158472">
    <property type="entry name" value="HAMP domain-like"/>
    <property type="match status" value="1"/>
</dbReference>
<dbReference type="InterPro" id="IPR003594">
    <property type="entry name" value="HATPase_dom"/>
</dbReference>
<dbReference type="Gene3D" id="6.10.340.10">
    <property type="match status" value="1"/>
</dbReference>
<evidence type="ECO:0000313" key="9">
    <source>
        <dbReference type="EMBL" id="MFD0870909.1"/>
    </source>
</evidence>
<evidence type="ECO:0000256" key="1">
    <source>
        <dbReference type="ARBA" id="ARBA00004651"/>
    </source>
</evidence>
<sequence length="599" mass="68538">MKKMGQRRKKLGIKQKLILLVVGHLLLFFVLVYALFFWFQSTLENKVSVLAQQTMETLMGNMEVYIGNNIRLSNAIAGDSGFNKLLRENPDFSSSSSVWSMIQLLDKLKNYSVLNPYLYSVGVYNPESGKVLSTADGIYNTEPEQMGWIQQMLGQNEPLAIGADLPGVLPSFKQGTQSMITVVQKLPGKNHENLLMINFNKQVLDLFVGRIELWNGTGIVIHSAGGDLFYTAGAPLGESAGALAVKESFRQPYETIRIDGNSYLAVHKRSETTDWTIHMIIPYAEIMKDVLTMKRIAVAVLLVIAIFLLLLFHVLYLQIFNPIKRLIKGMLTIEKGLAFRPIPIKRMDELGFLQQRFNDMVQNEQKMRREILEEQLHKREIELKFLQSQVNPHFLYNTLDSIYWVAEESGVDEIGEVVLDLSNFFRLSLSRGKDFITVEETIEHLKGYIRIQQFRHTDKFEVHWDIDPAVSSLRIMKLMLQPIVENSIVHGLEKAADTCRLTIQIKCEGEYLTCRVTDTGIGMDEEGLWKLWNEIKREHGSSDATYGLRNLYQRLKIVYGDDMDFQMTSKLQEGTSVAIRIRLDRLEGADTHEHKGNHR</sequence>
<evidence type="ECO:0000313" key="10">
    <source>
        <dbReference type="Proteomes" id="UP001597120"/>
    </source>
</evidence>
<evidence type="ECO:0000256" key="6">
    <source>
        <dbReference type="ARBA" id="ARBA00023136"/>
    </source>
</evidence>
<evidence type="ECO:0000256" key="5">
    <source>
        <dbReference type="ARBA" id="ARBA00022777"/>
    </source>
</evidence>
<comment type="subcellular location">
    <subcellularLocation>
        <location evidence="1">Cell membrane</location>
        <topology evidence="1">Multi-pass membrane protein</topology>
    </subcellularLocation>
</comment>
<comment type="caution">
    <text evidence="9">The sequence shown here is derived from an EMBL/GenBank/DDBJ whole genome shotgun (WGS) entry which is preliminary data.</text>
</comment>
<evidence type="ECO:0000256" key="2">
    <source>
        <dbReference type="ARBA" id="ARBA00022475"/>
    </source>
</evidence>
<dbReference type="InterPro" id="IPR010559">
    <property type="entry name" value="Sig_transdc_His_kin_internal"/>
</dbReference>
<dbReference type="PROSITE" id="PS50885">
    <property type="entry name" value="HAMP"/>
    <property type="match status" value="1"/>
</dbReference>
<organism evidence="9 10">
    <name type="scientific">Paenibacillus residui</name>
    <dbReference type="NCBI Taxonomy" id="629724"/>
    <lineage>
        <taxon>Bacteria</taxon>
        <taxon>Bacillati</taxon>
        <taxon>Bacillota</taxon>
        <taxon>Bacilli</taxon>
        <taxon>Bacillales</taxon>
        <taxon>Paenibacillaceae</taxon>
        <taxon>Paenibacillus</taxon>
    </lineage>
</organism>
<evidence type="ECO:0000259" key="8">
    <source>
        <dbReference type="PROSITE" id="PS50885"/>
    </source>
</evidence>
<dbReference type="SUPFAM" id="SSF55874">
    <property type="entry name" value="ATPase domain of HSP90 chaperone/DNA topoisomerase II/histidine kinase"/>
    <property type="match status" value="1"/>
</dbReference>
<dbReference type="Pfam" id="PF06580">
    <property type="entry name" value="His_kinase"/>
    <property type="match status" value="1"/>
</dbReference>
<keyword evidence="7" id="KW-1133">Transmembrane helix</keyword>
<gene>
    <name evidence="9" type="ORF">ACFQ03_17350</name>
</gene>
<keyword evidence="7" id="KW-0812">Transmembrane</keyword>
<dbReference type="PANTHER" id="PTHR34220">
    <property type="entry name" value="SENSOR HISTIDINE KINASE YPDA"/>
    <property type="match status" value="1"/>
</dbReference>
<feature type="transmembrane region" description="Helical" evidence="7">
    <location>
        <begin position="296"/>
        <end position="320"/>
    </location>
</feature>
<dbReference type="GO" id="GO:0004673">
    <property type="term" value="F:protein histidine kinase activity"/>
    <property type="evidence" value="ECO:0007669"/>
    <property type="project" value="UniProtKB-EC"/>
</dbReference>
<keyword evidence="3" id="KW-0597">Phosphoprotein</keyword>
<dbReference type="RefSeq" id="WP_379289706.1">
    <property type="nucleotide sequence ID" value="NZ_JBHTIU010000065.1"/>
</dbReference>
<proteinExistence type="predicted"/>
<keyword evidence="10" id="KW-1185">Reference proteome</keyword>
<dbReference type="CDD" id="cd06225">
    <property type="entry name" value="HAMP"/>
    <property type="match status" value="1"/>
</dbReference>
<dbReference type="Proteomes" id="UP001597120">
    <property type="component" value="Unassembled WGS sequence"/>
</dbReference>
<accession>A0ABW3DED6</accession>
<keyword evidence="5 9" id="KW-0418">Kinase</keyword>
<dbReference type="Pfam" id="PF02518">
    <property type="entry name" value="HATPase_c"/>
    <property type="match status" value="1"/>
</dbReference>
<evidence type="ECO:0000256" key="7">
    <source>
        <dbReference type="SAM" id="Phobius"/>
    </source>
</evidence>
<keyword evidence="6 7" id="KW-0472">Membrane</keyword>
<feature type="domain" description="HAMP" evidence="8">
    <location>
        <begin position="317"/>
        <end position="369"/>
    </location>
</feature>
<dbReference type="InterPro" id="IPR036890">
    <property type="entry name" value="HATPase_C_sf"/>
</dbReference>
<name>A0ABW3DED6_9BACL</name>
<keyword evidence="2" id="KW-1003">Cell membrane</keyword>